<dbReference type="OrthoDB" id="9811483at2"/>
<dbReference type="NCBIfam" id="TIGR03061">
    <property type="entry name" value="pip_yhgE_Nterm"/>
    <property type="match status" value="1"/>
</dbReference>
<reference evidence="7 8" key="2">
    <citation type="journal article" date="2015" name="J. Bacteriol.">
        <title>Genomic, proteomic, and biochemical analysis of the organohalide respiratory pathway in Desulfitobacterium dehalogenans.</title>
        <authorList>
            <person name="Kruse T."/>
            <person name="van de Pas B.A."/>
            <person name="Atteia A."/>
            <person name="Krab K."/>
            <person name="Hagen W.R."/>
            <person name="Goodwin L."/>
            <person name="Chain P."/>
            <person name="Boeren S."/>
            <person name="Maphosa F."/>
            <person name="Schraa G."/>
            <person name="de Vos W.M."/>
            <person name="van der Oost J."/>
            <person name="Smidt H."/>
            <person name="Stams A.J."/>
        </authorList>
    </citation>
    <scope>NUCLEOTIDE SEQUENCE [LARGE SCALE GENOMIC DNA]</scope>
    <source>
        <strain evidence="8">ATCC 51507 / DSM 9161 / JW/IU-DC1</strain>
    </source>
</reference>
<dbReference type="InterPro" id="IPR017501">
    <property type="entry name" value="Phage_infect_YhgE_C"/>
</dbReference>
<evidence type="ECO:0000256" key="2">
    <source>
        <dbReference type="ARBA" id="ARBA00022692"/>
    </source>
</evidence>
<dbReference type="PANTHER" id="PTHR43077">
    <property type="entry name" value="TRANSPORT PERMEASE YVFS-RELATED"/>
    <property type="match status" value="1"/>
</dbReference>
<accession>I4ACG3</accession>
<dbReference type="eggNOG" id="COG1511">
    <property type="taxonomic scope" value="Bacteria"/>
</dbReference>
<keyword evidence="8" id="KW-1185">Reference proteome</keyword>
<dbReference type="NCBIfam" id="TIGR03062">
    <property type="entry name" value="pip_yhgE_Cterm"/>
    <property type="match status" value="1"/>
</dbReference>
<dbReference type="HOGENOM" id="CLU_004534_2_0_9"/>
<comment type="subcellular location">
    <subcellularLocation>
        <location evidence="1">Membrane</location>
        <topology evidence="1">Multi-pass membrane protein</topology>
    </subcellularLocation>
</comment>
<dbReference type="RefSeq" id="WP_014795124.1">
    <property type="nucleotide sequence ID" value="NC_018017.1"/>
</dbReference>
<dbReference type="Gene3D" id="3.40.1710.10">
    <property type="entry name" value="abc type-2 transporter like domain"/>
    <property type="match status" value="1"/>
</dbReference>
<dbReference type="STRING" id="756499.Desde_3361"/>
<feature type="transmembrane region" description="Helical" evidence="6">
    <location>
        <begin position="840"/>
        <end position="861"/>
    </location>
</feature>
<keyword evidence="2 6" id="KW-0812">Transmembrane</keyword>
<feature type="transmembrane region" description="Helical" evidence="6">
    <location>
        <begin position="751"/>
        <end position="773"/>
    </location>
</feature>
<sequence length="879" mass="96873" precursor="true">MKFRNMRKIWQQDWRRISRNPVAIIIVAGICLLPSLYAWVNIQASWNIYENTGSIPVAIVNNDQATTFRDKEIHIGRDVVEELKGNDKIDWQFVNERQADLGLADGTYFAAIIFPEDFSAKFTTMFSGNPEKPKILYKVDTKINPVAGKITESAKNTLVEEITQNFVFTLNESIFAILNPVGKDADTNLQDIIKMKDAIVGLNNHLPLVTTTMNALHDNSGNLNQLLTSMNAAWPLVESGLNTVSQTAVSQQELSRSTQQRLNSSLDYMDTNLAYIHTSSQRAHALFLELNLAVSEGNTTKMNTAFYDLDALLRSMEDSVGATSTYLSRYQRIDWSSDTKNAVARLTSLKTSLTNMKQQLIEVQKNLKQFSADSEELSEYLDRTFPQLEEQINTIDSSISSAIAALESVNQSLSSEQITALIESLRALQNSGLKDGVLDSLESLQAIQKNTGAALESANKAIDSVIQSIDTVLPKMDAAINVLNTTQKADDIKKQELSRMINTLNQIDANLGDIRQKLSDIQNEAGEAAALIKEKADTLQNDLYQIESRTNEALTDYHNSIRGDLNTIGTRLVTSADNAAALALSAQKLGGEIGSMMQTAQEGAQLTSEISGKLQNKLVEFRGVIASLGGKLELVNNNDIVQIISILQSNPEFMGSFLSSPFEQKTESIYPIPNYGSSMTPIYTTLALWVGCLILNSLLRTEVAPFEGSETLTLREKHFGKMMTFCSMAVIQGLIVALGDILLLKVHVVNAFLFVCVAVFSSVVFCIITYTLFSTLGNGGKALAIIYMIFQLAGSGGSYPIQVDPAIFRVFQPLFPFAYTVGGFREAIAGPLVNAVMLDFVVLGLFAFVFLISGYYLINLLHPRVHRFEKKFESSGLGE</sequence>
<protein>
    <submittedName>
        <fullName evidence="7">YhgE/Pip-like protein</fullName>
    </submittedName>
</protein>
<name>I4ACG3_DESDJ</name>
<evidence type="ECO:0000256" key="5">
    <source>
        <dbReference type="SAM" id="Coils"/>
    </source>
</evidence>
<dbReference type="Gene3D" id="1.20.1480.30">
    <property type="entry name" value="Designed four-helix bundle protein"/>
    <property type="match status" value="1"/>
</dbReference>
<proteinExistence type="predicted"/>
<dbReference type="Proteomes" id="UP000006053">
    <property type="component" value="Chromosome"/>
</dbReference>
<keyword evidence="4 6" id="KW-0472">Membrane</keyword>
<dbReference type="InterPro" id="IPR017500">
    <property type="entry name" value="Phage_infect_YhgE_N"/>
</dbReference>
<evidence type="ECO:0000256" key="3">
    <source>
        <dbReference type="ARBA" id="ARBA00022989"/>
    </source>
</evidence>
<dbReference type="PANTHER" id="PTHR43077:SF10">
    <property type="entry name" value="TRANSPORT PERMEASE PROTEIN"/>
    <property type="match status" value="1"/>
</dbReference>
<evidence type="ECO:0000313" key="7">
    <source>
        <dbReference type="EMBL" id="AFM01648.1"/>
    </source>
</evidence>
<reference evidence="8" key="1">
    <citation type="submission" date="2012-06" db="EMBL/GenBank/DDBJ databases">
        <title>Complete sequence of Desulfitobacterium dehalogenans ATCC 51507.</title>
        <authorList>
            <person name="Lucas S."/>
            <person name="Han J."/>
            <person name="Lapidus A."/>
            <person name="Cheng J.-F."/>
            <person name="Goodwin L."/>
            <person name="Pitluck S."/>
            <person name="Peters L."/>
            <person name="Ovchinnikova G."/>
            <person name="Teshima H."/>
            <person name="Detter J.C."/>
            <person name="Han C."/>
            <person name="Tapia R."/>
            <person name="Land M."/>
            <person name="Hauser L."/>
            <person name="Kyrpides N."/>
            <person name="Ivanova N."/>
            <person name="Pagani I."/>
            <person name="Kruse T."/>
            <person name="de Vos W.M."/>
            <person name="Smidt H."/>
            <person name="Woyke T."/>
        </authorList>
    </citation>
    <scope>NUCLEOTIDE SEQUENCE [LARGE SCALE GENOMIC DNA]</scope>
    <source>
        <strain evidence="8">ATCC 51507 / DSM 9161 / JW/IU-DC1</strain>
    </source>
</reference>
<dbReference type="AlphaFoldDB" id="I4ACG3"/>
<dbReference type="EMBL" id="CP003348">
    <property type="protein sequence ID" value="AFM01648.1"/>
    <property type="molecule type" value="Genomic_DNA"/>
</dbReference>
<dbReference type="InterPro" id="IPR051328">
    <property type="entry name" value="T7SS_ABC-Transporter"/>
</dbReference>
<gene>
    <name evidence="7" type="ordered locus">Desde_3361</name>
</gene>
<feature type="coiled-coil region" evidence="5">
    <location>
        <begin position="346"/>
        <end position="373"/>
    </location>
</feature>
<dbReference type="GO" id="GO:0016020">
    <property type="term" value="C:membrane"/>
    <property type="evidence" value="ECO:0007669"/>
    <property type="project" value="UniProtKB-SubCell"/>
</dbReference>
<evidence type="ECO:0000256" key="6">
    <source>
        <dbReference type="SAM" id="Phobius"/>
    </source>
</evidence>
<keyword evidence="5" id="KW-0175">Coiled coil</keyword>
<evidence type="ECO:0000256" key="4">
    <source>
        <dbReference type="ARBA" id="ARBA00023136"/>
    </source>
</evidence>
<feature type="transmembrane region" description="Helical" evidence="6">
    <location>
        <begin position="719"/>
        <end position="739"/>
    </location>
</feature>
<organism evidence="7 8">
    <name type="scientific">Desulfitobacterium dehalogenans (strain ATCC 51507 / DSM 9161 / JW/IU-DC1)</name>
    <dbReference type="NCBI Taxonomy" id="756499"/>
    <lineage>
        <taxon>Bacteria</taxon>
        <taxon>Bacillati</taxon>
        <taxon>Bacillota</taxon>
        <taxon>Clostridia</taxon>
        <taxon>Eubacteriales</taxon>
        <taxon>Desulfitobacteriaceae</taxon>
        <taxon>Desulfitobacterium</taxon>
    </lineage>
</organism>
<evidence type="ECO:0000313" key="8">
    <source>
        <dbReference type="Proteomes" id="UP000006053"/>
    </source>
</evidence>
<dbReference type="KEGG" id="ddh:Desde_3361"/>
<keyword evidence="3 6" id="KW-1133">Transmembrane helix</keyword>
<evidence type="ECO:0000256" key="1">
    <source>
        <dbReference type="ARBA" id="ARBA00004141"/>
    </source>
</evidence>